<comment type="caution">
    <text evidence="4">The sequence shown here is derived from an EMBL/GenBank/DDBJ whole genome shotgun (WGS) entry which is preliminary data.</text>
</comment>
<sequence length="864" mass="97071">MTSKRIQVVHVNKGSEKIIIAQSTHNTAMSHMTHSKANLTSSPSTKQTSESTCLLKLGKLPLALKDFGDKSPCSITDTNSNTNSHSGSPTGTSNKENYSNRSDSFTYPSSMIMSVMTTVTTSVEEQLAEMAHAIAKLTKTVKEKDMQIVSLINKVEAQVQNMGESSQRLNHNLNVASPLDDAPHVSKAVGPSQSMLMYFKPYTKRIDSLRMPIWSRKRLLSYPSASIQKKWAHVNDSNYYRYHRIISHPVEKCLILKDLIMKLAKKGRIHLNLDEVVESNHVTVTFGSFDPISLHIPPKTLGHAPVLSNRRRLDIGDMKKNLQEARISSIPRYSNEGTIRMITSTHMVFCHETLVEDRPSEDEESAFGVELSKTKEEDKVVANLQCLPSFFKLNMKMAEVLNKALTPTAAVDIALIDIKLNGSNYALWSQVVEMFISGKDKLGTFILYPIAKEVWDAIIVTFFDGSDTARVYELRRQHASITSLGSTRSSECNLWILDSGTKDHMTFDAQGFCQHTVPRRTSIANANDTISSVQGAGTVMLSPTLSLSNTLFVPSPSVKFLHVSKLAALCYYNVTFFKSKMFYDPFNSSFQGETHNEELNWFKDIPLTIEPPTTMGTEQIIEPPTLTTETPTLIIETPPHSTVPHDPTSENIPEEIPKVSSHLVTKHLTGDGYQLPPRHNHGKPLEFYSPNIETHKSKDPIANYVSTEKLLEPLKSFSNELLTHHFPISVEEALRDPKVQAMKKEMEALLKNKTWILVPLPKNHKIAYGVNYMETLSFVAKLNTNAFLHDDLKEEIYMDILSSLAMRKYGFQQSNSNHTLFLKCRQGKITTLIMYVDDMIITGNDTEEVAKLAEKIVDRNWFSS</sequence>
<proteinExistence type="predicted"/>
<gene>
    <name evidence="4" type="ORF">CK203_094460</name>
</gene>
<dbReference type="EMBL" id="QGNW01002185">
    <property type="protein sequence ID" value="RVW23823.1"/>
    <property type="molecule type" value="Genomic_DNA"/>
</dbReference>
<accession>A0A438CKT3</accession>
<dbReference type="AlphaFoldDB" id="A0A438CKT3"/>
<feature type="domain" description="Retrovirus-related Pol polyprotein from transposon TNT 1-94-like beta-barrel" evidence="3">
    <location>
        <begin position="495"/>
        <end position="567"/>
    </location>
</feature>
<organism evidence="4 5">
    <name type="scientific">Vitis vinifera</name>
    <name type="common">Grape</name>
    <dbReference type="NCBI Taxonomy" id="29760"/>
    <lineage>
        <taxon>Eukaryota</taxon>
        <taxon>Viridiplantae</taxon>
        <taxon>Streptophyta</taxon>
        <taxon>Embryophyta</taxon>
        <taxon>Tracheophyta</taxon>
        <taxon>Spermatophyta</taxon>
        <taxon>Magnoliopsida</taxon>
        <taxon>eudicotyledons</taxon>
        <taxon>Gunneridae</taxon>
        <taxon>Pentapetalae</taxon>
        <taxon>rosids</taxon>
        <taxon>Vitales</taxon>
        <taxon>Vitaceae</taxon>
        <taxon>Viteae</taxon>
        <taxon>Vitis</taxon>
    </lineage>
</organism>
<dbReference type="Pfam" id="PF14244">
    <property type="entry name" value="Retrotran_gag_3"/>
    <property type="match status" value="1"/>
</dbReference>
<evidence type="ECO:0000313" key="4">
    <source>
        <dbReference type="EMBL" id="RVW23823.1"/>
    </source>
</evidence>
<feature type="region of interest" description="Disordered" evidence="1">
    <location>
        <begin position="28"/>
        <end position="47"/>
    </location>
</feature>
<dbReference type="InterPro" id="IPR054722">
    <property type="entry name" value="PolX-like_BBD"/>
</dbReference>
<protein>
    <submittedName>
        <fullName evidence="4">Uncharacterized protein</fullName>
    </submittedName>
</protein>
<feature type="region of interest" description="Disordered" evidence="1">
    <location>
        <begin position="75"/>
        <end position="102"/>
    </location>
</feature>
<dbReference type="InterPro" id="IPR029472">
    <property type="entry name" value="Copia-like_N"/>
</dbReference>
<dbReference type="Proteomes" id="UP000288805">
    <property type="component" value="Unassembled WGS sequence"/>
</dbReference>
<evidence type="ECO:0000313" key="5">
    <source>
        <dbReference type="Proteomes" id="UP000288805"/>
    </source>
</evidence>
<dbReference type="Pfam" id="PF22936">
    <property type="entry name" value="Pol_BBD"/>
    <property type="match status" value="1"/>
</dbReference>
<reference evidence="4 5" key="1">
    <citation type="journal article" date="2018" name="PLoS Genet.">
        <title>Population sequencing reveals clonal diversity and ancestral inbreeding in the grapevine cultivar Chardonnay.</title>
        <authorList>
            <person name="Roach M.J."/>
            <person name="Johnson D.L."/>
            <person name="Bohlmann J."/>
            <person name="van Vuuren H.J."/>
            <person name="Jones S.J."/>
            <person name="Pretorius I.S."/>
            <person name="Schmidt S.A."/>
            <person name="Borneman A.R."/>
        </authorList>
    </citation>
    <scope>NUCLEOTIDE SEQUENCE [LARGE SCALE GENOMIC DNA]</scope>
    <source>
        <strain evidence="5">cv. Chardonnay</strain>
        <tissue evidence="4">Leaf</tissue>
    </source>
</reference>
<feature type="domain" description="Retrotransposon Copia-like N-terminal" evidence="2">
    <location>
        <begin position="414"/>
        <end position="443"/>
    </location>
</feature>
<name>A0A438CKT3_VITVI</name>
<evidence type="ECO:0000259" key="3">
    <source>
        <dbReference type="Pfam" id="PF22936"/>
    </source>
</evidence>
<evidence type="ECO:0000256" key="1">
    <source>
        <dbReference type="SAM" id="MobiDB-lite"/>
    </source>
</evidence>
<evidence type="ECO:0000259" key="2">
    <source>
        <dbReference type="Pfam" id="PF14244"/>
    </source>
</evidence>